<name>A0A6I6CME4_WOLPI</name>
<evidence type="ECO:0000313" key="5">
    <source>
        <dbReference type="Proteomes" id="UP000422744"/>
    </source>
</evidence>
<dbReference type="AlphaFoldDB" id="A0A6I6CME4"/>
<organism evidence="4 5">
    <name type="scientific">Wolbachia pipientis</name>
    <dbReference type="NCBI Taxonomy" id="955"/>
    <lineage>
        <taxon>Bacteria</taxon>
        <taxon>Pseudomonadati</taxon>
        <taxon>Pseudomonadota</taxon>
        <taxon>Alphaproteobacteria</taxon>
        <taxon>Rickettsiales</taxon>
        <taxon>Anaplasmataceae</taxon>
        <taxon>Wolbachieae</taxon>
        <taxon>Wolbachia</taxon>
    </lineage>
</organism>
<feature type="region of interest" description="Disordered" evidence="2">
    <location>
        <begin position="308"/>
        <end position="327"/>
    </location>
</feature>
<feature type="transmembrane region" description="Helical" evidence="3">
    <location>
        <begin position="489"/>
        <end position="507"/>
    </location>
</feature>
<evidence type="ECO:0000256" key="3">
    <source>
        <dbReference type="SAM" id="Phobius"/>
    </source>
</evidence>
<feature type="compositionally biased region" description="Polar residues" evidence="2">
    <location>
        <begin position="390"/>
        <end position="406"/>
    </location>
</feature>
<keyword evidence="3" id="KW-1133">Transmembrane helix</keyword>
<dbReference type="Proteomes" id="UP000422744">
    <property type="component" value="Chromosome"/>
</dbReference>
<protein>
    <submittedName>
        <fullName evidence="4">Uncharacterized protein</fullName>
    </submittedName>
</protein>
<feature type="compositionally biased region" description="Low complexity" evidence="2">
    <location>
        <begin position="131"/>
        <end position="143"/>
    </location>
</feature>
<feature type="coiled-coil region" evidence="1">
    <location>
        <begin position="71"/>
        <end position="119"/>
    </location>
</feature>
<evidence type="ECO:0000313" key="4">
    <source>
        <dbReference type="EMBL" id="QGT16756.1"/>
    </source>
</evidence>
<feature type="region of interest" description="Disordered" evidence="2">
    <location>
        <begin position="390"/>
        <end position="433"/>
    </location>
</feature>
<proteinExistence type="predicted"/>
<keyword evidence="1" id="KW-0175">Coiled coil</keyword>
<feature type="transmembrane region" description="Helical" evidence="3">
    <location>
        <begin position="513"/>
        <end position="534"/>
    </location>
</feature>
<accession>A0A6I6CME4</accession>
<reference evidence="4 5" key="1">
    <citation type="submission" date="2019-03" db="EMBL/GenBank/DDBJ databases">
        <title>Wolbachia endosymbiont of Haematobia irritans wIrr.</title>
        <authorList>
            <person name="Parry R.H."/>
            <person name="Asgari S."/>
        </authorList>
    </citation>
    <scope>NUCLEOTIDE SEQUENCE [LARGE SCALE GENOMIC DNA]</scope>
    <source>
        <strain evidence="5">wIrr</strain>
    </source>
</reference>
<sequence length="560" mass="60278">MLEFTSFRTTSKQPQENVMSNGKASIEEAIGNNYRRGKMSKNKKSIKQGLFIDVIYDVKRMKNFLKSNDDKLVLEKALNQVNTEIKKKEDTNGLGVTKKKRKNDQKEKLLQTKELLEDKIKSIGTDAKAAVSSVTDVSATTSSHEAPVNIDDEKKQAHAQPAEHVPEESAKLKAQPSNTQEQQEVSETPVPEQTDDIESLSTQDALVPQSKSATVLSVDSDEEKQASLSDEVFYDAEESMLGTTNSKDGSTLEGDSDKQEPQPKSVPTPLVAKENSGQVNNVQSNGRQSDNQNNKDIQDVSATISDQVTPVSSDTENNKVEKSGVSLQSSGYVDNSTVLSFVDRERVIHVDAQVSGDVSCLVETISEDTDEVASNQNGVLLLEAQPMVQSYDSSEKGNTNLQSAGDSSVGVVSKNGSDQLPADNLEQNSKGVDDSSVSVQSIGMVISQSNSASTITLDDHKPLMKDIENDNDPSEEDNDSPQNIKKSTLSTIVVSTLVVAAVASIAISVYLEMLAVGIAVGACCLVAAAVIYCCTPKSQVENSEVEKPFNTGKVPTAVHV</sequence>
<dbReference type="RefSeq" id="WP_155969389.1">
    <property type="nucleotide sequence ID" value="NZ_CP037426.1"/>
</dbReference>
<feature type="compositionally biased region" description="Acidic residues" evidence="2">
    <location>
        <begin position="469"/>
        <end position="479"/>
    </location>
</feature>
<feature type="region of interest" description="Disordered" evidence="2">
    <location>
        <begin position="241"/>
        <end position="294"/>
    </location>
</feature>
<feature type="compositionally biased region" description="Polar residues" evidence="2">
    <location>
        <begin position="275"/>
        <end position="294"/>
    </location>
</feature>
<feature type="region of interest" description="Disordered" evidence="2">
    <location>
        <begin position="1"/>
        <end position="21"/>
    </location>
</feature>
<dbReference type="EMBL" id="CP037426">
    <property type="protein sequence ID" value="QGT16756.1"/>
    <property type="molecule type" value="Genomic_DNA"/>
</dbReference>
<evidence type="ECO:0000256" key="1">
    <source>
        <dbReference type="SAM" id="Coils"/>
    </source>
</evidence>
<keyword evidence="3" id="KW-0472">Membrane</keyword>
<feature type="compositionally biased region" description="Polar residues" evidence="2">
    <location>
        <begin position="199"/>
        <end position="217"/>
    </location>
</feature>
<feature type="compositionally biased region" description="Polar residues" evidence="2">
    <location>
        <begin position="175"/>
        <end position="186"/>
    </location>
</feature>
<feature type="region of interest" description="Disordered" evidence="2">
    <location>
        <begin position="457"/>
        <end position="483"/>
    </location>
</feature>
<feature type="compositionally biased region" description="Basic and acidic residues" evidence="2">
    <location>
        <begin position="457"/>
        <end position="468"/>
    </location>
</feature>
<evidence type="ECO:0000256" key="2">
    <source>
        <dbReference type="SAM" id="MobiDB-lite"/>
    </source>
</evidence>
<keyword evidence="3" id="KW-0812">Transmembrane</keyword>
<feature type="region of interest" description="Disordered" evidence="2">
    <location>
        <begin position="131"/>
        <end position="227"/>
    </location>
</feature>
<gene>
    <name evidence="4" type="ORF">E0495_06300</name>
</gene>